<evidence type="ECO:0000259" key="2">
    <source>
        <dbReference type="Pfam" id="PF20441"/>
    </source>
</evidence>
<evidence type="ECO:0000259" key="1">
    <source>
        <dbReference type="Pfam" id="PF03354"/>
    </source>
</evidence>
<dbReference type="InterPro" id="IPR046462">
    <property type="entry name" value="TerL_nuclease"/>
</dbReference>
<dbReference type="InterPro" id="IPR046461">
    <property type="entry name" value="TerL_ATPase"/>
</dbReference>
<dbReference type="InterPro" id="IPR005021">
    <property type="entry name" value="Terminase_largesu-like"/>
</dbReference>
<dbReference type="RefSeq" id="WP_006231431.1">
    <property type="nucleotide sequence ID" value="NZ_CH724135.1"/>
</dbReference>
<dbReference type="EMBL" id="AAPH01000009">
    <property type="protein sequence ID" value="EAS43619.1"/>
    <property type="molecule type" value="Genomic_DNA"/>
</dbReference>
<dbReference type="InterPro" id="IPR027417">
    <property type="entry name" value="P-loop_NTPase"/>
</dbReference>
<dbReference type="Gene3D" id="3.40.50.300">
    <property type="entry name" value="P-loop containing nucleotide triphosphate hydrolases"/>
    <property type="match status" value="1"/>
</dbReference>
<evidence type="ECO:0000313" key="4">
    <source>
        <dbReference type="Proteomes" id="UP000003789"/>
    </source>
</evidence>
<comment type="caution">
    <text evidence="3">The sequence shown here is derived from an EMBL/GenBank/DDBJ whole genome shotgun (WGS) entry which is preliminary data.</text>
</comment>
<dbReference type="PANTHER" id="PTHR41287">
    <property type="match status" value="1"/>
</dbReference>
<dbReference type="HOGENOM" id="CLU_035790_0_0_6"/>
<dbReference type="Pfam" id="PF03354">
    <property type="entry name" value="TerL_ATPase"/>
    <property type="match status" value="1"/>
</dbReference>
<name>Q1Z5E7_9GAMM</name>
<dbReference type="Proteomes" id="UP000003789">
    <property type="component" value="Unassembled WGS sequence"/>
</dbReference>
<gene>
    <name evidence="3" type="ORF">P3TCK_17607</name>
</gene>
<dbReference type="Pfam" id="PF20441">
    <property type="entry name" value="TerL_nuclease"/>
    <property type="match status" value="1"/>
</dbReference>
<dbReference type="GO" id="GO:0004519">
    <property type="term" value="F:endonuclease activity"/>
    <property type="evidence" value="ECO:0007669"/>
    <property type="project" value="InterPro"/>
</dbReference>
<sequence length="556" mass="61838">MMPLQSTANLDWEKRILAGESIIPFETYNQSLADEAWEILKELKVVDALRQPTIGESHLPWLRQFCDAIFGSYDIEAEEQIIKEILLLISKKNSKSSTAAGIMLTLLILNTRASAEFLILAPTIEVANNSYQPARDMIKADPELERILKVQDHVRTITDIETGSTLKVVAAESDSVSGKKASVVLVDELWLFGSKPNAENMLREATGGLASRPEGFVIYLTTQSDKPPAGVFRTKLEYARKVRDGKTNDPYFLPVLYEFPQSMIKDKSYLEQKYFKLTNPNMGLSVSESFLIRELAKAQEDGDESLIGFLAKHLNIEIDMNLRNDRWVGADFWSDCATDVTLARILEESDAISIGIDGGGLDDLYGLAVIGRHAETQRWMFWTHAWAHPIVLKRRKAQAPRFKGFEKDGDLTLVKEIGDDMDDIVATVSEVDDSGLLVQIGIDQHGLASLVEALIDAQIDEDKIIGISQGWKMMSAIKTVERRLADKSAEHDGSMMMKWCVGNARTRPVGNAVMITKQESGPAKIDPLMALFDAASIMAQNPEGVTTPQVYNLEDV</sequence>
<feature type="domain" description="Terminase large subunit-like ATPase" evidence="1">
    <location>
        <begin position="76"/>
        <end position="224"/>
    </location>
</feature>
<proteinExistence type="predicted"/>
<feature type="domain" description="Terminase large subunit-like endonuclease" evidence="2">
    <location>
        <begin position="263"/>
        <end position="535"/>
    </location>
</feature>
<accession>Q1Z5E7</accession>
<protein>
    <submittedName>
        <fullName evidence="3">Hypothetical terminase encoded by prophage</fullName>
    </submittedName>
</protein>
<reference evidence="3 4" key="1">
    <citation type="submission" date="2006-03" db="EMBL/GenBank/DDBJ databases">
        <authorList>
            <person name="Bartlett D.H."/>
            <person name="Valle G."/>
            <person name="Lauro F.M."/>
            <person name="Vezzi A."/>
            <person name="Simonato F."/>
            <person name="Eloe E."/>
            <person name="Vitulo N."/>
            <person name="Stratton T.K."/>
            <person name="D'angelo M."/>
            <person name="Ferriera S."/>
            <person name="Johnson J."/>
            <person name="Kravitz S."/>
            <person name="Beeson K."/>
            <person name="Sutton G."/>
            <person name="Rogers Y."/>
            <person name="Friedman R."/>
            <person name="Frazier M."/>
            <person name="Venter J.C."/>
        </authorList>
    </citation>
    <scope>NUCLEOTIDE SEQUENCE [LARGE SCALE GENOMIC DNA]</scope>
    <source>
        <strain evidence="3 4">3TCK</strain>
    </source>
</reference>
<evidence type="ECO:0000313" key="3">
    <source>
        <dbReference type="EMBL" id="EAS43619.1"/>
    </source>
</evidence>
<dbReference type="AlphaFoldDB" id="Q1Z5E7"/>
<dbReference type="PANTHER" id="PTHR41287:SF1">
    <property type="entry name" value="PROTEIN YMFN"/>
    <property type="match status" value="1"/>
</dbReference>
<organism evidence="3 4">
    <name type="scientific">Photobacterium profundum 3TCK</name>
    <dbReference type="NCBI Taxonomy" id="314280"/>
    <lineage>
        <taxon>Bacteria</taxon>
        <taxon>Pseudomonadati</taxon>
        <taxon>Pseudomonadota</taxon>
        <taxon>Gammaproteobacteria</taxon>
        <taxon>Vibrionales</taxon>
        <taxon>Vibrionaceae</taxon>
        <taxon>Photobacterium</taxon>
    </lineage>
</organism>